<dbReference type="PANTHER" id="PTHR11061:SF49">
    <property type="entry name" value="23S RRNA (URACIL(1939)-C(5))-METHYLTRANSFERASE RLMD"/>
    <property type="match status" value="1"/>
</dbReference>
<feature type="binding site" evidence="6">
    <location>
        <position position="279"/>
    </location>
    <ligand>
        <name>S-adenosyl-L-methionine</name>
        <dbReference type="ChEBI" id="CHEBI:59789"/>
    </ligand>
</feature>
<dbReference type="STRING" id="722472.SAMN05444321_4205"/>
<dbReference type="EMBL" id="LLYB01000071">
    <property type="protein sequence ID" value="KRR22755.1"/>
    <property type="molecule type" value="Genomic_DNA"/>
</dbReference>
<feature type="binding site" evidence="6">
    <location>
        <position position="252"/>
    </location>
    <ligand>
        <name>S-adenosyl-L-methionine</name>
        <dbReference type="ChEBI" id="CHEBI:59789"/>
    </ligand>
</feature>
<feature type="active site" description="Nucleophile" evidence="6">
    <location>
        <position position="373"/>
    </location>
</feature>
<dbReference type="OrthoDB" id="9804590at2"/>
<dbReference type="RefSeq" id="WP_057859116.1">
    <property type="nucleotide sequence ID" value="NZ_LLYB01000071.1"/>
</dbReference>
<keyword evidence="1" id="KW-0408">Iron</keyword>
<evidence type="ECO:0000256" key="4">
    <source>
        <dbReference type="ARBA" id="ARBA00022691"/>
    </source>
</evidence>
<dbReference type="InterPro" id="IPR010280">
    <property type="entry name" value="U5_MeTrfase_fam"/>
</dbReference>
<reference evidence="8 9" key="1">
    <citation type="submission" date="2014-03" db="EMBL/GenBank/DDBJ databases">
        <title>Bradyrhizobium valentinum sp. nov., isolated from effective nodules of Lupinus mariae-josephae, a lupine endemic of basic-lime soils in Eastern Spain.</title>
        <authorList>
            <person name="Duran D."/>
            <person name="Rey L."/>
            <person name="Navarro A."/>
            <person name="Busquets A."/>
            <person name="Imperial J."/>
            <person name="Ruiz-Argueso T."/>
        </authorList>
    </citation>
    <scope>NUCLEOTIDE SEQUENCE [LARGE SCALE GENOMIC DNA]</scope>
    <source>
        <strain evidence="8 9">CCBAU 23086</strain>
    </source>
</reference>
<keyword evidence="1" id="KW-0004">4Fe-4S</keyword>
<dbReference type="Pfam" id="PF05958">
    <property type="entry name" value="tRNA_U5-meth_tr"/>
    <property type="match status" value="1"/>
</dbReference>
<feature type="binding site" evidence="6">
    <location>
        <position position="299"/>
    </location>
    <ligand>
        <name>S-adenosyl-L-methionine</name>
        <dbReference type="ChEBI" id="CHEBI:59789"/>
    </ligand>
</feature>
<comment type="caution">
    <text evidence="8">The sequence shown here is derived from an EMBL/GenBank/DDBJ whole genome shotgun (WGS) entry which is preliminary data.</text>
</comment>
<dbReference type="SUPFAM" id="SSF53335">
    <property type="entry name" value="S-adenosyl-L-methionine-dependent methyltransferases"/>
    <property type="match status" value="1"/>
</dbReference>
<organism evidence="8 9">
    <name type="scientific">Bradyrhizobium lablabi</name>
    <dbReference type="NCBI Taxonomy" id="722472"/>
    <lineage>
        <taxon>Bacteria</taxon>
        <taxon>Pseudomonadati</taxon>
        <taxon>Pseudomonadota</taxon>
        <taxon>Alphaproteobacteria</taxon>
        <taxon>Hyphomicrobiales</taxon>
        <taxon>Nitrobacteraceae</taxon>
        <taxon>Bradyrhizobium</taxon>
    </lineage>
</organism>
<dbReference type="InterPro" id="IPR012340">
    <property type="entry name" value="NA-bd_OB-fold"/>
</dbReference>
<dbReference type="PROSITE" id="PS51687">
    <property type="entry name" value="SAM_MT_RNA_M5U"/>
    <property type="match status" value="1"/>
</dbReference>
<protein>
    <submittedName>
        <fullName evidence="8">RNA methyltransferase</fullName>
    </submittedName>
</protein>
<dbReference type="InterPro" id="IPR029063">
    <property type="entry name" value="SAM-dependent_MTases_sf"/>
</dbReference>
<gene>
    <name evidence="8" type="ORF">CQ14_00130</name>
</gene>
<evidence type="ECO:0000313" key="8">
    <source>
        <dbReference type="EMBL" id="KRR22755.1"/>
    </source>
</evidence>
<dbReference type="PROSITE" id="PS01230">
    <property type="entry name" value="TRMA_1"/>
    <property type="match status" value="1"/>
</dbReference>
<comment type="similarity">
    <text evidence="6">Belongs to the class I-like SAM-binding methyltransferase superfamily. RNA M5U methyltransferase family.</text>
</comment>
<dbReference type="Proteomes" id="UP000051660">
    <property type="component" value="Unassembled WGS sequence"/>
</dbReference>
<evidence type="ECO:0000256" key="6">
    <source>
        <dbReference type="PROSITE-ProRule" id="PRU01024"/>
    </source>
</evidence>
<evidence type="ECO:0000256" key="2">
    <source>
        <dbReference type="ARBA" id="ARBA00022603"/>
    </source>
</evidence>
<evidence type="ECO:0000313" key="9">
    <source>
        <dbReference type="Proteomes" id="UP000051660"/>
    </source>
</evidence>
<name>A0A0R3MY79_9BRAD</name>
<evidence type="ECO:0000256" key="7">
    <source>
        <dbReference type="PROSITE-ProRule" id="PRU10015"/>
    </source>
</evidence>
<evidence type="ECO:0000256" key="3">
    <source>
        <dbReference type="ARBA" id="ARBA00022679"/>
    </source>
</evidence>
<dbReference type="GO" id="GO:0070475">
    <property type="term" value="P:rRNA base methylation"/>
    <property type="evidence" value="ECO:0007669"/>
    <property type="project" value="TreeGrafter"/>
</dbReference>
<dbReference type="AlphaFoldDB" id="A0A0R3MY79"/>
<dbReference type="Gene3D" id="3.40.50.150">
    <property type="entry name" value="Vaccinia Virus protein VP39"/>
    <property type="match status" value="1"/>
</dbReference>
<dbReference type="Gene3D" id="2.40.50.140">
    <property type="entry name" value="Nucleic acid-binding proteins"/>
    <property type="match status" value="1"/>
</dbReference>
<keyword evidence="2 6" id="KW-0489">Methyltransferase</keyword>
<keyword evidence="5" id="KW-0411">Iron-sulfur</keyword>
<dbReference type="PANTHER" id="PTHR11061">
    <property type="entry name" value="RNA M5U METHYLTRANSFERASE"/>
    <property type="match status" value="1"/>
</dbReference>
<evidence type="ECO:0000256" key="1">
    <source>
        <dbReference type="ARBA" id="ARBA00022485"/>
    </source>
</evidence>
<dbReference type="GO" id="GO:0051539">
    <property type="term" value="F:4 iron, 4 sulfur cluster binding"/>
    <property type="evidence" value="ECO:0007669"/>
    <property type="project" value="UniProtKB-KW"/>
</dbReference>
<keyword evidence="1" id="KW-0479">Metal-binding</keyword>
<dbReference type="CDD" id="cd02440">
    <property type="entry name" value="AdoMet_MTases"/>
    <property type="match status" value="1"/>
</dbReference>
<feature type="binding site" evidence="6">
    <location>
        <position position="347"/>
    </location>
    <ligand>
        <name>S-adenosyl-L-methionine</name>
        <dbReference type="ChEBI" id="CHEBI:59789"/>
    </ligand>
</feature>
<keyword evidence="4 6" id="KW-0949">S-adenosyl-L-methionine</keyword>
<accession>A0A0R3MY79</accession>
<proteinExistence type="inferred from homology"/>
<feature type="active site" evidence="7">
    <location>
        <position position="373"/>
    </location>
</feature>
<sequence>MTESECLVIDHVGHHGDGVAISRGGNIYVPYTLGRETVEVGPVPGHHPDRRRLLKVETASRERVAPFCPHFGVCGGCAIQHWDAEAYRAWKRELVVTTLSQAGIDCDVAPLVDAHGAGRRRITLHARMGTHDVLKVGYAAAGSHDIIPIDRCPILDPQLGGAIEAAWAIAEPLIAMGKPLDIQITATNSGLDVDVRGSGPVSSAMIALLSRIAGQHRLARLTRHGELVLMRTPPVISMGSAQVVLPPGSFLQATVAGEAALAELVSEHCRRAKHIADLFCGVGPFALRLAAKSRVTALDSDAGAVAALQKAATSTSGLKPAKAEARDLFRRPLMPQELRDYDTIVFDPPRQGAQAQATQLAASKVPTVVAVSCNVTTFARDAKILIDGGYRIEGVTPVDQFRHTPHVELVARFRR</sequence>
<dbReference type="GO" id="GO:0070041">
    <property type="term" value="F:rRNA (uridine-C5-)-methyltransferase activity"/>
    <property type="evidence" value="ECO:0007669"/>
    <property type="project" value="TreeGrafter"/>
</dbReference>
<dbReference type="Gene3D" id="2.40.50.1070">
    <property type="match status" value="1"/>
</dbReference>
<evidence type="ECO:0000256" key="5">
    <source>
        <dbReference type="ARBA" id="ARBA00023014"/>
    </source>
</evidence>
<dbReference type="InterPro" id="IPR030390">
    <property type="entry name" value="MeTrfase_TrmA_AS"/>
</dbReference>
<keyword evidence="3 6" id="KW-0808">Transferase</keyword>